<evidence type="ECO:0000313" key="3">
    <source>
        <dbReference type="Proteomes" id="UP000008062"/>
    </source>
</evidence>
<name>F9XR02_ZYMTI</name>
<sequence>MSEISTDDHDTASIASHDNQTGQLTPEQTASDFECEEDKTKDITLSPNLAMAVRERWGSDGEGAGWRRRRITVQTYVCVRAVQSPTTALLIVKLASRLFSCLSLE</sequence>
<dbReference type="AlphaFoldDB" id="F9XR02"/>
<reference evidence="2 3" key="1">
    <citation type="journal article" date="2011" name="PLoS Genet.">
        <title>Finished genome of the fungal wheat pathogen Mycosphaerella graminicola reveals dispensome structure, chromosome plasticity, and stealth pathogenesis.</title>
        <authorList>
            <person name="Goodwin S.B."/>
            <person name="Ben M'barek S."/>
            <person name="Dhillon B."/>
            <person name="Wittenberg A.H.J."/>
            <person name="Crane C.F."/>
            <person name="Hane J.K."/>
            <person name="Foster A.J."/>
            <person name="Van der Lee T.A.J."/>
            <person name="Grimwood J."/>
            <person name="Aerts A."/>
            <person name="Antoniw J."/>
            <person name="Bailey A."/>
            <person name="Bluhm B."/>
            <person name="Bowler J."/>
            <person name="Bristow J."/>
            <person name="van der Burgt A."/>
            <person name="Canto-Canche B."/>
            <person name="Churchill A.C.L."/>
            <person name="Conde-Ferraez L."/>
            <person name="Cools H.J."/>
            <person name="Coutinho P.M."/>
            <person name="Csukai M."/>
            <person name="Dehal P."/>
            <person name="De Wit P."/>
            <person name="Donzelli B."/>
            <person name="van de Geest H.C."/>
            <person name="van Ham R.C.H.J."/>
            <person name="Hammond-Kosack K.E."/>
            <person name="Henrissat B."/>
            <person name="Kilian A."/>
            <person name="Kobayashi A.K."/>
            <person name="Koopmann E."/>
            <person name="Kourmpetis Y."/>
            <person name="Kuzniar A."/>
            <person name="Lindquist E."/>
            <person name="Lombard V."/>
            <person name="Maliepaard C."/>
            <person name="Martins N."/>
            <person name="Mehrabi R."/>
            <person name="Nap J.P.H."/>
            <person name="Ponomarenko A."/>
            <person name="Rudd J.J."/>
            <person name="Salamov A."/>
            <person name="Schmutz J."/>
            <person name="Schouten H.J."/>
            <person name="Shapiro H."/>
            <person name="Stergiopoulos I."/>
            <person name="Torriani S.F.F."/>
            <person name="Tu H."/>
            <person name="de Vries R.P."/>
            <person name="Waalwijk C."/>
            <person name="Ware S.B."/>
            <person name="Wiebenga A."/>
            <person name="Zwiers L.-H."/>
            <person name="Oliver R.P."/>
            <person name="Grigoriev I.V."/>
            <person name="Kema G.H.J."/>
        </authorList>
    </citation>
    <scope>NUCLEOTIDE SEQUENCE [LARGE SCALE GENOMIC DNA]</scope>
    <source>
        <strain evidence="3">CBS 115943 / IPO323</strain>
    </source>
</reference>
<dbReference type="InParanoid" id="F9XR02"/>
<dbReference type="RefSeq" id="XP_003847343.1">
    <property type="nucleotide sequence ID" value="XM_003847295.1"/>
</dbReference>
<dbReference type="KEGG" id="ztr:MYCGRDRAFT_97688"/>
<dbReference type="OrthoDB" id="10582289at2759"/>
<feature type="compositionally biased region" description="Basic and acidic residues" evidence="1">
    <location>
        <begin position="1"/>
        <end position="11"/>
    </location>
</feature>
<evidence type="ECO:0000256" key="1">
    <source>
        <dbReference type="SAM" id="MobiDB-lite"/>
    </source>
</evidence>
<organism evidence="2 3">
    <name type="scientific">Zymoseptoria tritici (strain CBS 115943 / IPO323)</name>
    <name type="common">Speckled leaf blotch fungus</name>
    <name type="synonym">Septoria tritici</name>
    <dbReference type="NCBI Taxonomy" id="336722"/>
    <lineage>
        <taxon>Eukaryota</taxon>
        <taxon>Fungi</taxon>
        <taxon>Dikarya</taxon>
        <taxon>Ascomycota</taxon>
        <taxon>Pezizomycotina</taxon>
        <taxon>Dothideomycetes</taxon>
        <taxon>Dothideomycetidae</taxon>
        <taxon>Mycosphaerellales</taxon>
        <taxon>Mycosphaerellaceae</taxon>
        <taxon>Zymoseptoria</taxon>
    </lineage>
</organism>
<feature type="compositionally biased region" description="Polar residues" evidence="1">
    <location>
        <begin position="13"/>
        <end position="31"/>
    </location>
</feature>
<dbReference type="Proteomes" id="UP000008062">
    <property type="component" value="Chromosome 15"/>
</dbReference>
<proteinExistence type="predicted"/>
<accession>F9XR02</accession>
<feature type="region of interest" description="Disordered" evidence="1">
    <location>
        <begin position="1"/>
        <end position="38"/>
    </location>
</feature>
<protein>
    <submittedName>
        <fullName evidence="2">Uncharacterized protein</fullName>
    </submittedName>
</protein>
<dbReference type="EMBL" id="CM001210">
    <property type="protein sequence ID" value="EGP82319.1"/>
    <property type="molecule type" value="Genomic_DNA"/>
</dbReference>
<evidence type="ECO:0000313" key="2">
    <source>
        <dbReference type="EMBL" id="EGP82319.1"/>
    </source>
</evidence>
<keyword evidence="3" id="KW-1185">Reference proteome</keyword>
<dbReference type="GeneID" id="13400322"/>
<dbReference type="HOGENOM" id="CLU_2238747_0_0_1"/>
<dbReference type="VEuPathDB" id="FungiDB:ZTRI_15.80"/>
<gene>
    <name evidence="2" type="ORF">MYCGRDRAFT_97688</name>
</gene>